<dbReference type="EMBL" id="JABFMT010000005">
    <property type="protein sequence ID" value="NUU01323.1"/>
    <property type="molecule type" value="Genomic_DNA"/>
</dbReference>
<dbReference type="InterPro" id="IPR008727">
    <property type="entry name" value="PAAR_motif"/>
</dbReference>
<comment type="caution">
    <text evidence="2">The sequence shown here is derived from an EMBL/GenBank/DDBJ whole genome shotgun (WGS) entry which is preliminary data.</text>
</comment>
<sequence length="85" mass="8515">MSKPVIVLGDKTSHGGAVIEATGQTMISNKRVARVGDKVSCPRCGTNSIVSGDATLQVDGSPVARDGDKTSCGAVLIAGQATTTV</sequence>
<dbReference type="Proteomes" id="UP000536746">
    <property type="component" value="Unassembled WGS sequence"/>
</dbReference>
<dbReference type="Proteomes" id="UP000197596">
    <property type="component" value="Unassembled WGS sequence"/>
</dbReference>
<dbReference type="OrthoDB" id="197187at2"/>
<name>A0A246WWC1_9BURK</name>
<keyword evidence="4" id="KW-1185">Reference proteome</keyword>
<proteinExistence type="predicted"/>
<accession>A0A246WWC1</accession>
<protein>
    <submittedName>
        <fullName evidence="1">PAAR domain-containing protein</fullName>
    </submittedName>
</protein>
<dbReference type="CDD" id="cd14744">
    <property type="entry name" value="PAAR_CT_2"/>
    <property type="match status" value="1"/>
</dbReference>
<evidence type="ECO:0000313" key="4">
    <source>
        <dbReference type="Proteomes" id="UP000536746"/>
    </source>
</evidence>
<reference evidence="2 3" key="1">
    <citation type="submission" date="2017-06" db="EMBL/GenBank/DDBJ databases">
        <title>Herbaspirillum phytohormonus sp. nov., isolated from the root nodule of Robinia pseudoacacia in lead-zinc mine.</title>
        <authorList>
            <person name="Fan M."/>
            <person name="Lin Y."/>
        </authorList>
    </citation>
    <scope>NUCLEOTIDE SEQUENCE [LARGE SCALE GENOMIC DNA]</scope>
    <source>
        <strain evidence="2 3">HZ10</strain>
    </source>
</reference>
<dbReference type="Pfam" id="PF05488">
    <property type="entry name" value="PAAR_motif"/>
    <property type="match status" value="1"/>
</dbReference>
<evidence type="ECO:0000313" key="2">
    <source>
        <dbReference type="EMBL" id="OWY30656.1"/>
    </source>
</evidence>
<evidence type="ECO:0000313" key="3">
    <source>
        <dbReference type="Proteomes" id="UP000197596"/>
    </source>
</evidence>
<evidence type="ECO:0000313" key="1">
    <source>
        <dbReference type="EMBL" id="NUU01323.1"/>
    </source>
</evidence>
<dbReference type="EMBL" id="NJGU01000001">
    <property type="protein sequence ID" value="OWY30656.1"/>
    <property type="molecule type" value="Genomic_DNA"/>
</dbReference>
<organism evidence="2 3">
    <name type="scientific">Herbaspirillum robiniae</name>
    <dbReference type="NCBI Taxonomy" id="2014887"/>
    <lineage>
        <taxon>Bacteria</taxon>
        <taxon>Pseudomonadati</taxon>
        <taxon>Pseudomonadota</taxon>
        <taxon>Betaproteobacteria</taxon>
        <taxon>Burkholderiales</taxon>
        <taxon>Oxalobacteraceae</taxon>
        <taxon>Herbaspirillum</taxon>
    </lineage>
</organism>
<reference evidence="1 4" key="2">
    <citation type="journal article" date="2020" name="Front. Plant Sci.">
        <title>Isolation of Rhizosphere Bacteria That Improve Quality and Water Stress Tolerance in Greenhouse Ornamentals.</title>
        <authorList>
            <person name="Nordstedt N.P."/>
            <person name="Jones M.L."/>
        </authorList>
    </citation>
    <scope>NUCLEOTIDE SEQUENCE [LARGE SCALE GENOMIC DNA]</scope>
    <source>
        <strain evidence="1 4">C6C2</strain>
    </source>
</reference>
<dbReference type="RefSeq" id="WP_079214966.1">
    <property type="nucleotide sequence ID" value="NZ_CP018845.1"/>
</dbReference>
<gene>
    <name evidence="2" type="ORF">CEJ42_00830</name>
    <name evidence="1" type="ORF">HNO84_06920</name>
</gene>
<dbReference type="AlphaFoldDB" id="A0A246WWC1"/>
<dbReference type="Gene3D" id="2.60.200.60">
    <property type="match status" value="1"/>
</dbReference>